<dbReference type="CDD" id="cd01147">
    <property type="entry name" value="HemV-2"/>
    <property type="match status" value="1"/>
</dbReference>
<protein>
    <submittedName>
        <fullName evidence="2">Iron ABC transporter substrate-binding protein</fullName>
    </submittedName>
</protein>
<evidence type="ECO:0000313" key="3">
    <source>
        <dbReference type="Proteomes" id="UP001301797"/>
    </source>
</evidence>
<keyword evidence="3" id="KW-1185">Reference proteome</keyword>
<feature type="domain" description="Fe/B12 periplasmic-binding" evidence="1">
    <location>
        <begin position="48"/>
        <end position="323"/>
    </location>
</feature>
<dbReference type="Proteomes" id="UP001301797">
    <property type="component" value="Chromosome"/>
</dbReference>
<evidence type="ECO:0000259" key="1">
    <source>
        <dbReference type="PROSITE" id="PS50983"/>
    </source>
</evidence>
<dbReference type="Pfam" id="PF01497">
    <property type="entry name" value="Peripla_BP_2"/>
    <property type="match status" value="1"/>
</dbReference>
<organism evidence="2 3">
    <name type="scientific">Methanochimaera problematica</name>
    <dbReference type="NCBI Taxonomy" id="2609417"/>
    <lineage>
        <taxon>Archaea</taxon>
        <taxon>Methanobacteriati</taxon>
        <taxon>Methanobacteriota</taxon>
        <taxon>Stenosarchaea group</taxon>
        <taxon>Methanomicrobia</taxon>
        <taxon>Methanomicrobiales</taxon>
        <taxon>Methanomicrobiaceae</taxon>
        <taxon>Methanochimaera</taxon>
    </lineage>
</organism>
<dbReference type="PANTHER" id="PTHR30535">
    <property type="entry name" value="VITAMIN B12-BINDING PROTEIN"/>
    <property type="match status" value="1"/>
</dbReference>
<dbReference type="SUPFAM" id="SSF53807">
    <property type="entry name" value="Helical backbone' metal receptor"/>
    <property type="match status" value="1"/>
</dbReference>
<sequence length="364" mass="40227">MAALLLSAGCTAENKNAQASTAKEIADDKISITDSLGREVTVPKDPQRVVCSGSGALRYLTYLQAQDKTVGVDDIEYREDATDARPYRIANTQFKDLPLIGEFRGNDDPEKIIALNPDVIFKTYVTSTADADKLSEKTGVPVVALNYGDIGYHRQDAYESLRIMGKVMVKEERAEEVIAFFEDTINDLNSRTKDVPDSTKKTCYIGGVSYRGPHGMQSTQPEYPPFIFLNADNVAGDLGTEHADVAKEKIIEWNPSIIFLDLASLRTNPSGLDELKNDPSYQILDAVKSGEVYGVIPYNSYTANHGNVLADAYYIGKVLYPDNFKDIEPKAKADEIFEFLVAKPVFDQMNTDAFKGLGFTKLEL</sequence>
<dbReference type="InterPro" id="IPR050902">
    <property type="entry name" value="ABC_Transporter_SBP"/>
</dbReference>
<dbReference type="Gene3D" id="3.40.50.1980">
    <property type="entry name" value="Nitrogenase molybdenum iron protein domain"/>
    <property type="match status" value="2"/>
</dbReference>
<dbReference type="PROSITE" id="PS50983">
    <property type="entry name" value="FE_B12_PBP"/>
    <property type="match status" value="1"/>
</dbReference>
<name>A0AA97FFK9_9EURY</name>
<evidence type="ECO:0000313" key="2">
    <source>
        <dbReference type="EMBL" id="WOF17284.1"/>
    </source>
</evidence>
<dbReference type="AlphaFoldDB" id="A0AA97FFK9"/>
<dbReference type="PANTHER" id="PTHR30535:SF34">
    <property type="entry name" value="MOLYBDATE-BINDING PROTEIN MOLA"/>
    <property type="match status" value="1"/>
</dbReference>
<dbReference type="KEGG" id="mefw:F1737_01985"/>
<reference evidence="2 3" key="1">
    <citation type="submission" date="2019-09" db="EMBL/GenBank/DDBJ databases">
        <title>The complete genome of Methanoplanus sp. FWC-SCC4.</title>
        <authorList>
            <person name="Chen S.-C."/>
            <person name="Zhou Y.-Z."/>
            <person name="Lai M.-C."/>
        </authorList>
    </citation>
    <scope>NUCLEOTIDE SEQUENCE [LARGE SCALE GENOMIC DNA]</scope>
    <source>
        <strain evidence="2 3">FWC-SCC4</strain>
    </source>
</reference>
<accession>A0AA97FFK9</accession>
<gene>
    <name evidence="2" type="ORF">F1737_01985</name>
</gene>
<proteinExistence type="predicted"/>
<dbReference type="EMBL" id="CP043875">
    <property type="protein sequence ID" value="WOF17284.1"/>
    <property type="molecule type" value="Genomic_DNA"/>
</dbReference>
<dbReference type="InterPro" id="IPR002491">
    <property type="entry name" value="ABC_transptr_periplasmic_BD"/>
</dbReference>